<proteinExistence type="inferred from homology"/>
<evidence type="ECO:0000256" key="3">
    <source>
        <dbReference type="RuleBase" id="RU003345"/>
    </source>
</evidence>
<organism evidence="5 6">
    <name type="scientific">Angustibacter luteus</name>
    <dbReference type="NCBI Taxonomy" id="658456"/>
    <lineage>
        <taxon>Bacteria</taxon>
        <taxon>Bacillati</taxon>
        <taxon>Actinomycetota</taxon>
        <taxon>Actinomycetes</taxon>
        <taxon>Kineosporiales</taxon>
        <taxon>Kineosporiaceae</taxon>
    </lineage>
</organism>
<sequence>MSQALHTSHDVLDPATEALVETVALVDVEQTDRAIESAAAAQRTWARLAPADRGRLLRRFAEVVDAHVEELARLEVRGAGHTLGNARWEAGNVRDVLAYYSAAPERLFGRQIPVADGLDVTFKEPLGVVGVIVPWNFPMPIAGWGFAPALAAGNAVVLKPAELTPLTAIRLGELALEAGLPEHVLTILPGQGSVVGERFVTNPLVRKVCFTGSTAVGQRIMRGAADQVKRVTLELGGKSANVVFADADLERAAATAPYAVFDNAGQDCCARSRILVQRSVFDQFMALFETAVHGVRVMDPSSEDAEMGPLISAGQRERVRSFVEGASESVDVLFRGSAPEGAGYWYPPTVVQPRSVQDAVWREEVFGPVVAVLPFEDDGDAVAMANDTAYGLSGSIWTRDVGRALRVARGIEAGNLSVNSHSSVRYSTPFGGFKQSGLGRELGPDALDSFTEVKNVFIATND</sequence>
<keyword evidence="6" id="KW-1185">Reference proteome</keyword>
<feature type="domain" description="Aldehyde dehydrogenase" evidence="4">
    <location>
        <begin position="8"/>
        <end position="456"/>
    </location>
</feature>
<dbReference type="InterPro" id="IPR016163">
    <property type="entry name" value="Ald_DH_C"/>
</dbReference>
<dbReference type="SUPFAM" id="SSF53720">
    <property type="entry name" value="ALDH-like"/>
    <property type="match status" value="1"/>
</dbReference>
<evidence type="ECO:0000256" key="2">
    <source>
        <dbReference type="PROSITE-ProRule" id="PRU10007"/>
    </source>
</evidence>
<feature type="active site" evidence="2">
    <location>
        <position position="234"/>
    </location>
</feature>
<dbReference type="InterPro" id="IPR016160">
    <property type="entry name" value="Ald_DH_CS_CYS"/>
</dbReference>
<dbReference type="PANTHER" id="PTHR11699">
    <property type="entry name" value="ALDEHYDE DEHYDROGENASE-RELATED"/>
    <property type="match status" value="1"/>
</dbReference>
<keyword evidence="1 3" id="KW-0560">Oxidoreductase</keyword>
<dbReference type="InterPro" id="IPR029510">
    <property type="entry name" value="Ald_DH_CS_GLU"/>
</dbReference>
<evidence type="ECO:0000313" key="6">
    <source>
        <dbReference type="Proteomes" id="UP001596189"/>
    </source>
</evidence>
<comment type="similarity">
    <text evidence="3">Belongs to the aldehyde dehydrogenase family.</text>
</comment>
<dbReference type="EMBL" id="JBHSRD010000006">
    <property type="protein sequence ID" value="MFC6008724.1"/>
    <property type="molecule type" value="Genomic_DNA"/>
</dbReference>
<dbReference type="PROSITE" id="PS00687">
    <property type="entry name" value="ALDEHYDE_DEHYDR_GLU"/>
    <property type="match status" value="1"/>
</dbReference>
<evidence type="ECO:0000313" key="5">
    <source>
        <dbReference type="EMBL" id="MFC6008724.1"/>
    </source>
</evidence>
<dbReference type="InterPro" id="IPR016161">
    <property type="entry name" value="Ald_DH/histidinol_DH"/>
</dbReference>
<dbReference type="InterPro" id="IPR015590">
    <property type="entry name" value="Aldehyde_DH_dom"/>
</dbReference>
<evidence type="ECO:0000256" key="1">
    <source>
        <dbReference type="ARBA" id="ARBA00023002"/>
    </source>
</evidence>
<accession>A0ABW1JIY3</accession>
<dbReference type="InterPro" id="IPR016162">
    <property type="entry name" value="Ald_DH_N"/>
</dbReference>
<dbReference type="PROSITE" id="PS00070">
    <property type="entry name" value="ALDEHYDE_DEHYDR_CYS"/>
    <property type="match status" value="1"/>
</dbReference>
<dbReference type="Gene3D" id="3.40.605.10">
    <property type="entry name" value="Aldehyde Dehydrogenase, Chain A, domain 1"/>
    <property type="match status" value="1"/>
</dbReference>
<comment type="caution">
    <text evidence="5">The sequence shown here is derived from an EMBL/GenBank/DDBJ whole genome shotgun (WGS) entry which is preliminary data.</text>
</comment>
<dbReference type="Proteomes" id="UP001596189">
    <property type="component" value="Unassembled WGS sequence"/>
</dbReference>
<gene>
    <name evidence="5" type="ORF">ACFQDO_16445</name>
</gene>
<dbReference type="RefSeq" id="WP_345714670.1">
    <property type="nucleotide sequence ID" value="NZ_BAABFP010000002.1"/>
</dbReference>
<dbReference type="Pfam" id="PF00171">
    <property type="entry name" value="Aldedh"/>
    <property type="match status" value="1"/>
</dbReference>
<evidence type="ECO:0000259" key="4">
    <source>
        <dbReference type="Pfam" id="PF00171"/>
    </source>
</evidence>
<dbReference type="Gene3D" id="3.40.309.10">
    <property type="entry name" value="Aldehyde Dehydrogenase, Chain A, domain 2"/>
    <property type="match status" value="1"/>
</dbReference>
<name>A0ABW1JIY3_9ACTN</name>
<reference evidence="6" key="1">
    <citation type="journal article" date="2019" name="Int. J. Syst. Evol. Microbiol.">
        <title>The Global Catalogue of Microorganisms (GCM) 10K type strain sequencing project: providing services to taxonomists for standard genome sequencing and annotation.</title>
        <authorList>
            <consortium name="The Broad Institute Genomics Platform"/>
            <consortium name="The Broad Institute Genome Sequencing Center for Infectious Disease"/>
            <person name="Wu L."/>
            <person name="Ma J."/>
        </authorList>
    </citation>
    <scope>NUCLEOTIDE SEQUENCE [LARGE SCALE GENOMIC DNA]</scope>
    <source>
        <strain evidence="6">KACC 14249</strain>
    </source>
</reference>
<protein>
    <submittedName>
        <fullName evidence="5">Aldehyde dehydrogenase family protein</fullName>
    </submittedName>
</protein>